<dbReference type="PANTHER" id="PTHR30136:SF24">
    <property type="entry name" value="HTH-TYPE TRANSCRIPTIONAL REPRESSOR ALLR"/>
    <property type="match status" value="1"/>
</dbReference>
<evidence type="ECO:0000313" key="7">
    <source>
        <dbReference type="Proteomes" id="UP001151088"/>
    </source>
</evidence>
<dbReference type="Pfam" id="PF09339">
    <property type="entry name" value="HTH_IclR"/>
    <property type="match status" value="1"/>
</dbReference>
<keyword evidence="2" id="KW-0238">DNA-binding</keyword>
<organism evidence="6 7">
    <name type="scientific">Ancylobacter mangrovi</name>
    <dbReference type="NCBI Taxonomy" id="2972472"/>
    <lineage>
        <taxon>Bacteria</taxon>
        <taxon>Pseudomonadati</taxon>
        <taxon>Pseudomonadota</taxon>
        <taxon>Alphaproteobacteria</taxon>
        <taxon>Hyphomicrobiales</taxon>
        <taxon>Xanthobacteraceae</taxon>
        <taxon>Ancylobacter</taxon>
    </lineage>
</organism>
<dbReference type="PANTHER" id="PTHR30136">
    <property type="entry name" value="HELIX-TURN-HELIX TRANSCRIPTIONAL REGULATOR, ICLR FAMILY"/>
    <property type="match status" value="1"/>
</dbReference>
<evidence type="ECO:0000256" key="2">
    <source>
        <dbReference type="ARBA" id="ARBA00023125"/>
    </source>
</evidence>
<evidence type="ECO:0000259" key="5">
    <source>
        <dbReference type="PROSITE" id="PS51078"/>
    </source>
</evidence>
<dbReference type="RefSeq" id="WP_258731812.1">
    <property type="nucleotide sequence ID" value="NZ_JANTHZ010000002.1"/>
</dbReference>
<dbReference type="EMBL" id="JANTHZ010000002">
    <property type="protein sequence ID" value="MCS0494774.1"/>
    <property type="molecule type" value="Genomic_DNA"/>
</dbReference>
<dbReference type="InterPro" id="IPR014757">
    <property type="entry name" value="Tscrpt_reg_IclR_C"/>
</dbReference>
<evidence type="ECO:0000256" key="1">
    <source>
        <dbReference type="ARBA" id="ARBA00023015"/>
    </source>
</evidence>
<dbReference type="Gene3D" id="3.30.450.40">
    <property type="match status" value="1"/>
</dbReference>
<dbReference type="Pfam" id="PF01614">
    <property type="entry name" value="IclR_C"/>
    <property type="match status" value="1"/>
</dbReference>
<dbReference type="InterPro" id="IPR036390">
    <property type="entry name" value="WH_DNA-bd_sf"/>
</dbReference>
<reference evidence="6" key="1">
    <citation type="submission" date="2022-08" db="EMBL/GenBank/DDBJ databases">
        <authorList>
            <person name="Li F."/>
        </authorList>
    </citation>
    <scope>NUCLEOTIDE SEQUENCE</scope>
    <source>
        <strain evidence="6">MQZ15Z-1</strain>
    </source>
</reference>
<name>A0A9X2P9X3_9HYPH</name>
<dbReference type="PROSITE" id="PS51077">
    <property type="entry name" value="HTH_ICLR"/>
    <property type="match status" value="1"/>
</dbReference>
<dbReference type="PROSITE" id="PS51078">
    <property type="entry name" value="ICLR_ED"/>
    <property type="match status" value="1"/>
</dbReference>
<proteinExistence type="predicted"/>
<dbReference type="SUPFAM" id="SSF55781">
    <property type="entry name" value="GAF domain-like"/>
    <property type="match status" value="1"/>
</dbReference>
<evidence type="ECO:0000259" key="4">
    <source>
        <dbReference type="PROSITE" id="PS51077"/>
    </source>
</evidence>
<comment type="caution">
    <text evidence="6">The sequence shown here is derived from an EMBL/GenBank/DDBJ whole genome shotgun (WGS) entry which is preliminary data.</text>
</comment>
<feature type="domain" description="IclR-ED" evidence="5">
    <location>
        <begin position="66"/>
        <end position="253"/>
    </location>
</feature>
<evidence type="ECO:0000313" key="6">
    <source>
        <dbReference type="EMBL" id="MCS0494774.1"/>
    </source>
</evidence>
<dbReference type="Proteomes" id="UP001151088">
    <property type="component" value="Unassembled WGS sequence"/>
</dbReference>
<dbReference type="SUPFAM" id="SSF46785">
    <property type="entry name" value="Winged helix' DNA-binding domain"/>
    <property type="match status" value="1"/>
</dbReference>
<dbReference type="GO" id="GO:0045892">
    <property type="term" value="P:negative regulation of DNA-templated transcription"/>
    <property type="evidence" value="ECO:0007669"/>
    <property type="project" value="TreeGrafter"/>
</dbReference>
<dbReference type="GO" id="GO:0003677">
    <property type="term" value="F:DNA binding"/>
    <property type="evidence" value="ECO:0007669"/>
    <property type="project" value="UniProtKB-KW"/>
</dbReference>
<dbReference type="SMART" id="SM00346">
    <property type="entry name" value="HTH_ICLR"/>
    <property type="match status" value="1"/>
</dbReference>
<keyword evidence="3" id="KW-0804">Transcription</keyword>
<feature type="domain" description="HTH iclR-type" evidence="4">
    <location>
        <begin position="5"/>
        <end position="66"/>
    </location>
</feature>
<dbReference type="Gene3D" id="1.10.10.10">
    <property type="entry name" value="Winged helix-like DNA-binding domain superfamily/Winged helix DNA-binding domain"/>
    <property type="match status" value="1"/>
</dbReference>
<sequence>MNDEVKSAVRVLEILELLARARKPVSLKDVAYELGYPKSSALGLMRTLVGRGYASRTEDDLYVLNEACRNGPGWINGPEAGLVAHAGPIISRLRNKVGETIMLGVLNHECRLRTVVKCTGTRELNYDTPFSGGLPSYCSAMGRVLLAGRERREVDHYLAHERLVKYTRFTVVDRLTIRRRIDQAAREGFAISDQEMDLGSTGIAAPVCDAAGRVIAALDIAAISSRYMERREEMIDDVREHAAQLSALMREDG</sequence>
<accession>A0A9X2P9X3</accession>
<dbReference type="GO" id="GO:0003700">
    <property type="term" value="F:DNA-binding transcription factor activity"/>
    <property type="evidence" value="ECO:0007669"/>
    <property type="project" value="TreeGrafter"/>
</dbReference>
<gene>
    <name evidence="6" type="ORF">NVS89_06660</name>
</gene>
<protein>
    <submittedName>
        <fullName evidence="6">IclR family transcriptional regulator</fullName>
    </submittedName>
</protein>
<dbReference type="InterPro" id="IPR005471">
    <property type="entry name" value="Tscrpt_reg_IclR_N"/>
</dbReference>
<evidence type="ECO:0000256" key="3">
    <source>
        <dbReference type="ARBA" id="ARBA00023163"/>
    </source>
</evidence>
<dbReference type="InterPro" id="IPR050707">
    <property type="entry name" value="HTH_MetabolicPath_Reg"/>
</dbReference>
<keyword evidence="1" id="KW-0805">Transcription regulation</keyword>
<dbReference type="InterPro" id="IPR036388">
    <property type="entry name" value="WH-like_DNA-bd_sf"/>
</dbReference>
<dbReference type="InterPro" id="IPR029016">
    <property type="entry name" value="GAF-like_dom_sf"/>
</dbReference>
<keyword evidence="7" id="KW-1185">Reference proteome</keyword>
<dbReference type="AlphaFoldDB" id="A0A9X2P9X3"/>